<feature type="compositionally biased region" description="Basic residues" evidence="1">
    <location>
        <begin position="211"/>
        <end position="227"/>
    </location>
</feature>
<evidence type="ECO:0000313" key="4">
    <source>
        <dbReference type="Proteomes" id="UP000613740"/>
    </source>
</evidence>
<feature type="region of interest" description="Disordered" evidence="1">
    <location>
        <begin position="1018"/>
        <end position="1052"/>
    </location>
</feature>
<keyword evidence="2" id="KW-1133">Transmembrane helix</keyword>
<feature type="compositionally biased region" description="Basic and acidic residues" evidence="1">
    <location>
        <begin position="502"/>
        <end position="512"/>
    </location>
</feature>
<feature type="region of interest" description="Disordered" evidence="1">
    <location>
        <begin position="619"/>
        <end position="641"/>
    </location>
</feature>
<sequence length="1052" mass="104543">MLEVSLQLRDSSGLYLAKAPAADAAGNVVAVSSRYLPDACPMVDHVTATEAATADCAARKTKLDFAVPLPLFNCSAYVLDDFNRAFFLQLRVYVSTQPCGPPTDVIYVGPAVNALDGQPGCTYASITGGCRPSTCPGWNTDLAAQQAAAVAVAKGTPTASTLAHSAASSASAQEQQWKTIVPAVVGAAVGALLVAAIVGFVLLRSNNMFGGKRRRKPGARGGRRTKRAGGDGADGGADSGAEGDYADALQPSGYYDEDMMAAQSPHGMDLGDEQALKAGRGSAAPHDYDSGAAGGGGGGGRMDSAFMSSATHARTLGLGLGLGVGGSGGSQTFWGLSGHWLRSPRFGGLGASVTGGEMARLRPQGGLDSAAASPNAPASPGVHFVRMRAHGLDDTVSRSAALLPLPYDRPRMAAGAAAAAAHSGAASPGLSGRDARPPRGFVAPYFPGGTGPDSARGVSTAPNSPGQVAFAGSTAARMAAAGRTAAASMATYAAANAPMDSQRGRREQEAHGELVSLNSPPLPRYEGIPGGGMGPASAPPAPGGTSRLAHETRPMPPREPSATAAVAAHASRQCQHRMSSPGHSDLGSELQWSDLALRGAAGTRGSAPVAFYYNDAGQSRTGSPPLVSPATAPRAGGGGPAAAAGLRHGMYVHADSYNSPQIYSRSAAAAAAGTAVAVPAESITQGHSPPLQPGHYTPAAGLLSTGGSGLAMAPHSPLGWPTGAGNGNDTVEYPGFTGLGPLPGPSSAGGRCANSPRAGGAMALAGRQRAATDTGDGMLPFRQPLDARTSASGIPTGGARGAWTALWGGGGDAKATGTSGDAGASAGWVLPPSCNASAEPQVHIMVESAVAAAAPAPPSPGRSRWQGAGARAAPPSRLGRVQQPLEPAATGALYGSSLDGSPGRPMMGTAPQVAVVLDDEGGGSAGNSPNESGVRGRVAAALRARSGRQAGVESAPRRSAPGLGFLDELGTSMPTVAITLHGPEGPSATGGGLLSRIVRAVGGIRSPAQAQGEVGLNLIGSANGGVGSAGNTGSRRSLFQRSPQSSEEEKQA</sequence>
<reference evidence="3" key="1">
    <citation type="journal article" date="2020" name="bioRxiv">
        <title>Comparative genomics of Chlamydomonas.</title>
        <authorList>
            <person name="Craig R.J."/>
            <person name="Hasan A.R."/>
            <person name="Ness R.W."/>
            <person name="Keightley P.D."/>
        </authorList>
    </citation>
    <scope>NUCLEOTIDE SEQUENCE</scope>
    <source>
        <strain evidence="3">CCAP 11/173</strain>
    </source>
</reference>
<keyword evidence="4" id="KW-1185">Reference proteome</keyword>
<gene>
    <name evidence="3" type="ORF">HYH02_001992</name>
</gene>
<feature type="transmembrane region" description="Helical" evidence="2">
    <location>
        <begin position="180"/>
        <end position="203"/>
    </location>
</feature>
<dbReference type="AlphaFoldDB" id="A0A835WV31"/>
<dbReference type="EMBL" id="JAEHOD010000003">
    <property type="protein sequence ID" value="KAG2453783.1"/>
    <property type="molecule type" value="Genomic_DNA"/>
</dbReference>
<evidence type="ECO:0000256" key="1">
    <source>
        <dbReference type="SAM" id="MobiDB-lite"/>
    </source>
</evidence>
<feature type="region of interest" description="Disordered" evidence="1">
    <location>
        <begin position="211"/>
        <end position="244"/>
    </location>
</feature>
<feature type="region of interest" description="Disordered" evidence="1">
    <location>
        <begin position="854"/>
        <end position="877"/>
    </location>
</feature>
<keyword evidence="2" id="KW-0812">Transmembrane</keyword>
<feature type="region of interest" description="Disordered" evidence="1">
    <location>
        <begin position="498"/>
        <end position="560"/>
    </location>
</feature>
<feature type="compositionally biased region" description="Polar residues" evidence="1">
    <location>
        <begin position="1035"/>
        <end position="1045"/>
    </location>
</feature>
<evidence type="ECO:0000256" key="2">
    <source>
        <dbReference type="SAM" id="Phobius"/>
    </source>
</evidence>
<keyword evidence="2" id="KW-0472">Membrane</keyword>
<proteinExistence type="predicted"/>
<comment type="caution">
    <text evidence="3">The sequence shown here is derived from an EMBL/GenBank/DDBJ whole genome shotgun (WGS) entry which is preliminary data.</text>
</comment>
<dbReference type="Proteomes" id="UP000613740">
    <property type="component" value="Unassembled WGS sequence"/>
</dbReference>
<name>A0A835WV31_9CHLO</name>
<organism evidence="3 4">
    <name type="scientific">Chlamydomonas schloesseri</name>
    <dbReference type="NCBI Taxonomy" id="2026947"/>
    <lineage>
        <taxon>Eukaryota</taxon>
        <taxon>Viridiplantae</taxon>
        <taxon>Chlorophyta</taxon>
        <taxon>core chlorophytes</taxon>
        <taxon>Chlorophyceae</taxon>
        <taxon>CS clade</taxon>
        <taxon>Chlamydomonadales</taxon>
        <taxon>Chlamydomonadaceae</taxon>
        <taxon>Chlamydomonas</taxon>
    </lineage>
</organism>
<dbReference type="OrthoDB" id="545274at2759"/>
<protein>
    <submittedName>
        <fullName evidence="3">Uncharacterized protein</fullName>
    </submittedName>
</protein>
<evidence type="ECO:0000313" key="3">
    <source>
        <dbReference type="EMBL" id="KAG2453783.1"/>
    </source>
</evidence>
<feature type="region of interest" description="Disordered" evidence="1">
    <location>
        <begin position="760"/>
        <end position="796"/>
    </location>
</feature>
<accession>A0A835WV31</accession>